<evidence type="ECO:0000256" key="4">
    <source>
        <dbReference type="ARBA" id="ARBA00022490"/>
    </source>
</evidence>
<dbReference type="GO" id="GO:0031087">
    <property type="term" value="P:deadenylation-independent decapping of nuclear-transcribed mRNA"/>
    <property type="evidence" value="ECO:0007669"/>
    <property type="project" value="InterPro"/>
</dbReference>
<evidence type="ECO:0000259" key="16">
    <source>
        <dbReference type="Pfam" id="PF16529"/>
    </source>
</evidence>
<evidence type="ECO:0000313" key="18">
    <source>
        <dbReference type="EMBL" id="OMO83816.1"/>
    </source>
</evidence>
<accession>A0A1R3IMN5</accession>
<dbReference type="Gene3D" id="1.10.220.100">
    <property type="entry name" value="conserved c-terminal region of ge- 1"/>
    <property type="match status" value="1"/>
</dbReference>
<evidence type="ECO:0000259" key="17">
    <source>
        <dbReference type="Pfam" id="PF21289"/>
    </source>
</evidence>
<dbReference type="PROSITE" id="PS50082">
    <property type="entry name" value="WD_REPEATS_2"/>
    <property type="match status" value="2"/>
</dbReference>
<evidence type="ECO:0000256" key="7">
    <source>
        <dbReference type="ARBA" id="ARBA00022574"/>
    </source>
</evidence>
<feature type="compositionally biased region" description="Polar residues" evidence="14">
    <location>
        <begin position="841"/>
        <end position="851"/>
    </location>
</feature>
<feature type="region of interest" description="Disordered" evidence="14">
    <location>
        <begin position="837"/>
        <end position="929"/>
    </location>
</feature>
<keyword evidence="19" id="KW-1185">Reference proteome</keyword>
<dbReference type="InterPro" id="IPR036065">
    <property type="entry name" value="BolA-like_sf"/>
</dbReference>
<dbReference type="PANTHER" id="PTHR15598:SF13">
    <property type="entry name" value="LOW QUALITY PROTEIN: ENHANCER OF MRNA-DECAPPING PROTEIN 4-LIKE"/>
    <property type="match status" value="1"/>
</dbReference>
<comment type="similarity">
    <text evidence="3">Belongs to the WD repeat EDC4 family.</text>
</comment>
<dbReference type="Pfam" id="PF01722">
    <property type="entry name" value="BolA"/>
    <property type="match status" value="1"/>
</dbReference>
<feature type="domain" description="Enhancer of mRNA-decapping protein 4 WD40 repeat region" evidence="16">
    <location>
        <begin position="175"/>
        <end position="490"/>
    </location>
</feature>
<keyword evidence="7 13" id="KW-0853">WD repeat</keyword>
<dbReference type="Proteomes" id="UP000188268">
    <property type="component" value="Unassembled WGS sequence"/>
</dbReference>
<evidence type="ECO:0000256" key="8">
    <source>
        <dbReference type="ARBA" id="ARBA00022640"/>
    </source>
</evidence>
<dbReference type="FunFam" id="2.130.10.10:FF:000232">
    <property type="entry name" value="enhancer of mRNA-decapping protein 4"/>
    <property type="match status" value="1"/>
</dbReference>
<feature type="region of interest" description="Disordered" evidence="14">
    <location>
        <begin position="1"/>
        <end position="94"/>
    </location>
</feature>
<feature type="compositionally biased region" description="Low complexity" evidence="14">
    <location>
        <begin position="1599"/>
        <end position="1613"/>
    </location>
</feature>
<feature type="compositionally biased region" description="Polar residues" evidence="14">
    <location>
        <begin position="599"/>
        <end position="618"/>
    </location>
</feature>
<feature type="compositionally biased region" description="Low complexity" evidence="14">
    <location>
        <begin position="894"/>
        <end position="915"/>
    </location>
</feature>
<dbReference type="InterPro" id="IPR002634">
    <property type="entry name" value="BolA"/>
</dbReference>
<dbReference type="SUPFAM" id="SSF82657">
    <property type="entry name" value="BolA-like"/>
    <property type="match status" value="1"/>
</dbReference>
<feature type="compositionally biased region" description="Low complexity" evidence="14">
    <location>
        <begin position="1629"/>
        <end position="1641"/>
    </location>
</feature>
<dbReference type="EMBL" id="AWWV01009829">
    <property type="protein sequence ID" value="OMO83816.1"/>
    <property type="molecule type" value="Genomic_DNA"/>
</dbReference>
<dbReference type="PANTHER" id="PTHR15598">
    <property type="entry name" value="ENHANCER OF MRNA-DECAPPING PROTEIN 4"/>
    <property type="match status" value="1"/>
</dbReference>
<dbReference type="InterPro" id="IPR045152">
    <property type="entry name" value="EDC4-like"/>
</dbReference>
<reference evidence="18 19" key="1">
    <citation type="submission" date="2013-09" db="EMBL/GenBank/DDBJ databases">
        <title>Corchorus capsularis genome sequencing.</title>
        <authorList>
            <person name="Alam M."/>
            <person name="Haque M.S."/>
            <person name="Islam M.S."/>
            <person name="Emdad E.M."/>
            <person name="Islam M.M."/>
            <person name="Ahmed B."/>
            <person name="Halim A."/>
            <person name="Hossen Q.M.M."/>
            <person name="Hossain M.Z."/>
            <person name="Ahmed R."/>
            <person name="Khan M.M."/>
            <person name="Islam R."/>
            <person name="Rashid M.M."/>
            <person name="Khan S.A."/>
            <person name="Rahman M.S."/>
            <person name="Alam M."/>
        </authorList>
    </citation>
    <scope>NUCLEOTIDE SEQUENCE [LARGE SCALE GENOMIC DNA]</scope>
    <source>
        <strain evidence="19">cv. CVL-1</strain>
        <tissue evidence="18">Whole seedling</tissue>
    </source>
</reference>
<feature type="repeat" description="WD" evidence="13">
    <location>
        <begin position="223"/>
        <end position="265"/>
    </location>
</feature>
<dbReference type="InterPro" id="IPR001680">
    <property type="entry name" value="WD40_rpt"/>
</dbReference>
<dbReference type="Pfam" id="PF21289">
    <property type="entry name" value="EDC4_C"/>
    <property type="match status" value="1"/>
</dbReference>
<feature type="region of interest" description="Disordered" evidence="14">
    <location>
        <begin position="1436"/>
        <end position="1455"/>
    </location>
</feature>
<feature type="region of interest" description="Disordered" evidence="14">
    <location>
        <begin position="696"/>
        <end position="716"/>
    </location>
</feature>
<dbReference type="SUPFAM" id="SSF82649">
    <property type="entry name" value="SufE/NifU"/>
    <property type="match status" value="1"/>
</dbReference>
<evidence type="ECO:0000256" key="3">
    <source>
        <dbReference type="ARBA" id="ARBA00009639"/>
    </source>
</evidence>
<keyword evidence="11" id="KW-0809">Transit peptide</keyword>
<evidence type="ECO:0000256" key="11">
    <source>
        <dbReference type="ARBA" id="ARBA00022946"/>
    </source>
</evidence>
<keyword evidence="6" id="KW-0597">Phosphoprotein</keyword>
<feature type="domain" description="Fe-S metabolism associated" evidence="15">
    <location>
        <begin position="1468"/>
        <end position="1587"/>
    </location>
</feature>
<dbReference type="InterPro" id="IPR049404">
    <property type="entry name" value="EDC4_C"/>
</dbReference>
<keyword evidence="9" id="KW-0507">mRNA processing</keyword>
<evidence type="ECO:0000256" key="13">
    <source>
        <dbReference type="PROSITE-ProRule" id="PRU00221"/>
    </source>
</evidence>
<dbReference type="InterPro" id="IPR044938">
    <property type="entry name" value="EDC4_C_sf"/>
</dbReference>
<evidence type="ECO:0000256" key="10">
    <source>
        <dbReference type="ARBA" id="ARBA00022737"/>
    </source>
</evidence>
<feature type="compositionally biased region" description="Polar residues" evidence="14">
    <location>
        <begin position="659"/>
        <end position="669"/>
    </location>
</feature>
<feature type="region of interest" description="Disordered" evidence="14">
    <location>
        <begin position="572"/>
        <end position="672"/>
    </location>
</feature>
<dbReference type="GO" id="GO:0006397">
    <property type="term" value="P:mRNA processing"/>
    <property type="evidence" value="ECO:0007669"/>
    <property type="project" value="UniProtKB-KW"/>
</dbReference>
<dbReference type="SUPFAM" id="SSF50978">
    <property type="entry name" value="WD40 repeat-like"/>
    <property type="match status" value="1"/>
</dbReference>
<evidence type="ECO:0000256" key="2">
    <source>
        <dbReference type="ARBA" id="ARBA00004229"/>
    </source>
</evidence>
<feature type="region of interest" description="Disordered" evidence="14">
    <location>
        <begin position="1597"/>
        <end position="1655"/>
    </location>
</feature>
<dbReference type="InterPro" id="IPR015943">
    <property type="entry name" value="WD40/YVTN_repeat-like_dom_sf"/>
</dbReference>
<dbReference type="GO" id="GO:0000932">
    <property type="term" value="C:P-body"/>
    <property type="evidence" value="ECO:0007669"/>
    <property type="project" value="UniProtKB-SubCell"/>
</dbReference>
<dbReference type="FunFam" id="1.10.220.100:FF:000001">
    <property type="entry name" value="Enhancer of mRNA-decapping protein 4"/>
    <property type="match status" value="1"/>
</dbReference>
<dbReference type="STRING" id="210143.A0A1R3IMN5"/>
<dbReference type="Gene3D" id="3.90.1010.10">
    <property type="match status" value="1"/>
</dbReference>
<dbReference type="SMART" id="SM00320">
    <property type="entry name" value="WD40"/>
    <property type="match status" value="3"/>
</dbReference>
<feature type="compositionally biased region" description="Basic and acidic residues" evidence="14">
    <location>
        <begin position="698"/>
        <end position="716"/>
    </location>
</feature>
<comment type="caution">
    <text evidence="18">The sequence shown here is derived from an EMBL/GenBank/DDBJ whole genome shotgun (WGS) entry which is preliminary data.</text>
</comment>
<keyword evidence="8" id="KW-0934">Plastid</keyword>
<feature type="compositionally biased region" description="Low complexity" evidence="14">
    <location>
        <begin position="619"/>
        <end position="635"/>
    </location>
</feature>
<comment type="subcellular location">
    <subcellularLocation>
        <location evidence="1">Cytoplasm</location>
        <location evidence="1">P-body</location>
    </subcellularLocation>
    <subcellularLocation>
        <location evidence="2">Plastid</location>
        <location evidence="2">Chloroplast</location>
    </subcellularLocation>
</comment>
<protein>
    <submittedName>
        <fullName evidence="18">Uncharacterized protein</fullName>
    </submittedName>
</protein>
<dbReference type="FunFam" id="3.30.300.90:FF:000004">
    <property type="entry name" value="SufE-like protein, chloroplastic"/>
    <property type="match status" value="1"/>
</dbReference>
<evidence type="ECO:0000259" key="15">
    <source>
        <dbReference type="Pfam" id="PF02657"/>
    </source>
</evidence>
<dbReference type="InterPro" id="IPR003808">
    <property type="entry name" value="Fe-S_metab-assoc_dom"/>
</dbReference>
<proteinExistence type="inferred from homology"/>
<dbReference type="InterPro" id="IPR032401">
    <property type="entry name" value="EDC4_WD40"/>
</dbReference>
<feature type="compositionally biased region" description="Pro residues" evidence="14">
    <location>
        <begin position="23"/>
        <end position="49"/>
    </location>
</feature>
<evidence type="ECO:0000256" key="12">
    <source>
        <dbReference type="ARBA" id="ARBA00023054"/>
    </source>
</evidence>
<evidence type="ECO:0000313" key="19">
    <source>
        <dbReference type="Proteomes" id="UP000188268"/>
    </source>
</evidence>
<gene>
    <name evidence="18" type="ORF">CCACVL1_11161</name>
</gene>
<evidence type="ECO:0000256" key="14">
    <source>
        <dbReference type="SAM" id="MobiDB-lite"/>
    </source>
</evidence>
<evidence type="ECO:0000256" key="5">
    <source>
        <dbReference type="ARBA" id="ARBA00022528"/>
    </source>
</evidence>
<feature type="repeat" description="WD" evidence="13">
    <location>
        <begin position="344"/>
        <end position="377"/>
    </location>
</feature>
<evidence type="ECO:0000256" key="1">
    <source>
        <dbReference type="ARBA" id="ARBA00004201"/>
    </source>
</evidence>
<feature type="domain" description="Enhancer of mRNA-decapping protein 4 C-terminal" evidence="17">
    <location>
        <begin position="1227"/>
        <end position="1329"/>
    </location>
</feature>
<keyword evidence="4" id="KW-0963">Cytoplasm</keyword>
<organism evidence="18 19">
    <name type="scientific">Corchorus capsularis</name>
    <name type="common">Jute</name>
    <dbReference type="NCBI Taxonomy" id="210143"/>
    <lineage>
        <taxon>Eukaryota</taxon>
        <taxon>Viridiplantae</taxon>
        <taxon>Streptophyta</taxon>
        <taxon>Embryophyta</taxon>
        <taxon>Tracheophyta</taxon>
        <taxon>Spermatophyta</taxon>
        <taxon>Magnoliopsida</taxon>
        <taxon>eudicotyledons</taxon>
        <taxon>Gunneridae</taxon>
        <taxon>Pentapetalae</taxon>
        <taxon>rosids</taxon>
        <taxon>malvids</taxon>
        <taxon>Malvales</taxon>
        <taxon>Malvaceae</taxon>
        <taxon>Grewioideae</taxon>
        <taxon>Apeibeae</taxon>
        <taxon>Corchorus</taxon>
    </lineage>
</organism>
<evidence type="ECO:0000256" key="9">
    <source>
        <dbReference type="ARBA" id="ARBA00022664"/>
    </source>
</evidence>
<dbReference type="GO" id="GO:0009507">
    <property type="term" value="C:chloroplast"/>
    <property type="evidence" value="ECO:0007669"/>
    <property type="project" value="UniProtKB-SubCell"/>
</dbReference>
<keyword evidence="10" id="KW-0677">Repeat</keyword>
<dbReference type="Gramene" id="OMO83816">
    <property type="protein sequence ID" value="OMO83816"/>
    <property type="gene ID" value="CCACVL1_11161"/>
</dbReference>
<dbReference type="Gene3D" id="3.30.300.90">
    <property type="entry name" value="BolA-like"/>
    <property type="match status" value="1"/>
</dbReference>
<keyword evidence="5" id="KW-0150">Chloroplast</keyword>
<dbReference type="Gene3D" id="2.130.10.10">
    <property type="entry name" value="YVTN repeat-like/Quinoprotein amine dehydrogenase"/>
    <property type="match status" value="1"/>
</dbReference>
<name>A0A1R3IMN5_COCAP</name>
<dbReference type="Pfam" id="PF02657">
    <property type="entry name" value="SufE"/>
    <property type="match status" value="1"/>
</dbReference>
<dbReference type="InterPro" id="IPR036322">
    <property type="entry name" value="WD40_repeat_dom_sf"/>
</dbReference>
<keyword evidence="12" id="KW-0175">Coiled coil</keyword>
<dbReference type="Pfam" id="PF16529">
    <property type="entry name" value="Ge1_WD40"/>
    <property type="match status" value="1"/>
</dbReference>
<sequence>MASTGNPNQPIPFDMQKFFKPSIPNPSPNQPNPSAPYPTPTSSYPPPSPAFFHPQYQQFYMPPSSAPHPNFQNAPQPQPQPQDAKSLSFPSPPLAPFNAGTQILALINSSPQNPDFPPPQPSQPPPVEFLPSGAPNVGPLRLPSCKVPRGRRLSGAQLTYDIDSRLSGEVQPQLEVTPITKYGSDPQLVVGRQIAVNKSYICYGLKGGNIRILNINTALRSLFRGHTQRVTDMAFFAEDVHLLASVSLEGRVFVWKISEGPDEEDKPQITGKIVIGVQILGDEEYVHPRICWHRHKQEVLVAGIGKHILRIDTMKVGKSGVFSTDSPSPLQCPIDKLIDGIQLVGKHDGEITDLSMCQWMITRLVSASTDGTIKIWDDRKSVPLAVLRPHDGKPVYSATFLNAPFRPDHIILITGGPLNREIKIWTSASEEGWLLPSNTETWTCTQTLELKSSAEPQIEEAFFNQVVALSQAGLFLLANAKRNAIYAVHVEYGSCPAATCMDYISEFTVTMPILSFTGTSDPPDENIVKIYCVQTQAIQQYALELCQCIPPPLDNAGLEKSESSISRDANIEGFDALDPPGNKPSELSLYGSVPKPGTHVSSAESSTIARYPSSSPVEANTAQAALASTASDADSCVASPPPHPPSPRLSRRPSGFHSPATSFEPTPQLSDHVGNQMAADYSIDRQMDTFRANLSDMHSSEDGSRNDEKKVVSDEKSNVCSPPIIFKQPTHLVTPSEILMATSSAEITNVTEGKNEGEMNIHDVVVNTDVRNAELEVKVVDEARSSLNDEFDSPEETQNRNVGNRERFFCSQASDLGIQMARDHCAISRDEYIGESHQADGVTTSGSSVQPNVGEEDIHDSRKDLSGKVSESAMPSTFPQSPVPSTKSKKQKGKSSQASGQSSPPSSAFNSADSSAEPGGNPNLPTPGAAFPQIAAMQEMLSQLITTQKEMQKQMSNIVNLPVTKEGRRLEAALGRSIEKAIKGNTDALWARFQEENAKNEKLSRERTQQIMSLITNFVNKDLAVMLDKAVKKEITTIGPSVIRTITPAIEKTVTSAITDSFQRGVGDKAVNQLEKSVNSKLEAIVARQIQAQFQTSGRQALQEALKSSVEALVIPAFEMSCKAMFEQVDAAFQKGMVEHTNAAQQQFESSSSSLAIALRDSLNSASSIAKTLSGEFADGQRKILALAAAGANSNVATPLASQLSNGPLSALHDKVEVAMDPTKELSKLVSERKYDEAFTMALQRSDLSIVAWLCSQVDLRSILSTAPFPLSQGVLLSLLQQLACDLNKDTPRKLAWMVDVATAINPGDQMIAVHVRPIFQEVYKRVHEISSSPLLTGADHASIRALFYVINYVLMTLKEKDEILVRSSPLYLESESSASKIKTSKMSSFSISSARFFASKFPISFQFHPIKPFLKPPAFSLFYNINRSISFQKIPTKSPSPLQSSSSSSTQLQPMEELPPKLQEIIKLFQSVEEPKAKYEQLMFYGKNLKPLDTQFKTKENKVEGCVSQVWVRAYLDQDKNVVYEADSDSVLTKGLAALLVNGLSGRPVQEVLRVSPDFAVLLGLQQSLTPSRNNGFLNMLKLMQRKALELLIDSDKGSGSSSSNGQVVGDGLSPPSGSSEKPADGLSPSSGSSESGSQKGSEESLSDLGSRGKRIREKLERELSPVALEVEDVSYQHAGHAGVRGSDGETHFNLRIVSKEFEGKSLVKRHRLIYGLLDEELQTGLHALSIVAKTPSEVEAK</sequence>
<dbReference type="OMA" id="ASANHNP"/>
<evidence type="ECO:0000256" key="6">
    <source>
        <dbReference type="ARBA" id="ARBA00022553"/>
    </source>
</evidence>
<dbReference type="OrthoDB" id="21128at2759"/>
<feature type="compositionally biased region" description="Low complexity" evidence="14">
    <location>
        <begin position="1440"/>
        <end position="1455"/>
    </location>
</feature>